<evidence type="ECO:0000256" key="2">
    <source>
        <dbReference type="SAM" id="MobiDB-lite"/>
    </source>
</evidence>
<evidence type="ECO:0000256" key="3">
    <source>
        <dbReference type="SAM" id="SignalP"/>
    </source>
</evidence>
<dbReference type="EMBL" id="UYRV01104943">
    <property type="protein sequence ID" value="VDN20305.1"/>
    <property type="molecule type" value="Genomic_DNA"/>
</dbReference>
<keyword evidence="3" id="KW-0732">Signal</keyword>
<reference evidence="4 5" key="1">
    <citation type="submission" date="2018-11" db="EMBL/GenBank/DDBJ databases">
        <authorList>
            <consortium name="Pathogen Informatics"/>
        </authorList>
    </citation>
    <scope>NUCLEOTIDE SEQUENCE [LARGE SCALE GENOMIC DNA]</scope>
</reference>
<evidence type="ECO:0000256" key="1">
    <source>
        <dbReference type="SAM" id="Coils"/>
    </source>
</evidence>
<gene>
    <name evidence="4" type="ORF">CGOC_LOCUS8783</name>
</gene>
<keyword evidence="5" id="KW-1185">Reference proteome</keyword>
<sequence>MVCSYFALSITLLCTGYICETNSLKDLKTIGRMMDFEFYRNNPPPPFLCVDVCQISPSQSASTLSVASAGANSASPPSEVPPSEVAEAANSAATEFVRGILDDERASANLSKCQEELREMKMEAIKARLLRNEERRLARLEAERAHLDGVGRTLATLRGIENPEDYKKERIVLDSRGVPISQPRRRVRSTYGGGAVVIPTNVQSTLDLDLPPLPPRPTDPAEIRKL</sequence>
<feature type="region of interest" description="Disordered" evidence="2">
    <location>
        <begin position="207"/>
        <end position="226"/>
    </location>
</feature>
<dbReference type="Proteomes" id="UP000271889">
    <property type="component" value="Unassembled WGS sequence"/>
</dbReference>
<dbReference type="AlphaFoldDB" id="A0A3P7LT78"/>
<feature type="coiled-coil region" evidence="1">
    <location>
        <begin position="103"/>
        <end position="150"/>
    </location>
</feature>
<name>A0A3P7LT78_CYLGO</name>
<feature type="signal peptide" evidence="3">
    <location>
        <begin position="1"/>
        <end position="16"/>
    </location>
</feature>
<feature type="non-terminal residue" evidence="4">
    <location>
        <position position="226"/>
    </location>
</feature>
<organism evidence="4 5">
    <name type="scientific">Cylicostephanus goldi</name>
    <name type="common">Nematode worm</name>
    <dbReference type="NCBI Taxonomy" id="71465"/>
    <lineage>
        <taxon>Eukaryota</taxon>
        <taxon>Metazoa</taxon>
        <taxon>Ecdysozoa</taxon>
        <taxon>Nematoda</taxon>
        <taxon>Chromadorea</taxon>
        <taxon>Rhabditida</taxon>
        <taxon>Rhabditina</taxon>
        <taxon>Rhabditomorpha</taxon>
        <taxon>Strongyloidea</taxon>
        <taxon>Strongylidae</taxon>
        <taxon>Cylicostephanus</taxon>
    </lineage>
</organism>
<feature type="chain" id="PRO_5017923630" evidence="3">
    <location>
        <begin position="17"/>
        <end position="226"/>
    </location>
</feature>
<proteinExistence type="predicted"/>
<keyword evidence="1" id="KW-0175">Coiled coil</keyword>
<protein>
    <submittedName>
        <fullName evidence="4">Uncharacterized protein</fullName>
    </submittedName>
</protein>
<evidence type="ECO:0000313" key="4">
    <source>
        <dbReference type="EMBL" id="VDN20305.1"/>
    </source>
</evidence>
<accession>A0A3P7LT78</accession>
<dbReference type="OrthoDB" id="10543710at2759"/>
<evidence type="ECO:0000313" key="5">
    <source>
        <dbReference type="Proteomes" id="UP000271889"/>
    </source>
</evidence>